<comment type="caution">
    <text evidence="2">The sequence shown here is derived from an EMBL/GenBank/DDBJ whole genome shotgun (WGS) entry which is preliminary data.</text>
</comment>
<feature type="domain" description="Aminotransferase-like plant mobile" evidence="1">
    <location>
        <begin position="45"/>
        <end position="105"/>
    </location>
</feature>
<protein>
    <recommendedName>
        <fullName evidence="1">Aminotransferase-like plant mobile domain-containing protein</fullName>
    </recommendedName>
</protein>
<name>A0AAV1YQ27_LUPLU</name>
<sequence length="115" mass="12948">MPSSSSSGSRIIQPGPEDPSLLHMQEQHILQNIWKGGLDRNLKCRRAQQFQNGVDHRLIIALVERWRPETPMFHMPFGECTITLQDVAILLGLPINGIEVVGSTHSDWPTIVLIM</sequence>
<dbReference type="InterPro" id="IPR044824">
    <property type="entry name" value="MAIN-like"/>
</dbReference>
<dbReference type="InterPro" id="IPR019557">
    <property type="entry name" value="AminoTfrase-like_pln_mobile"/>
</dbReference>
<dbReference type="Proteomes" id="UP001497480">
    <property type="component" value="Unassembled WGS sequence"/>
</dbReference>
<reference evidence="2 3" key="1">
    <citation type="submission" date="2024-03" db="EMBL/GenBank/DDBJ databases">
        <authorList>
            <person name="Martinez-Hernandez J."/>
        </authorList>
    </citation>
    <scope>NUCLEOTIDE SEQUENCE [LARGE SCALE GENOMIC DNA]</scope>
</reference>
<gene>
    <name evidence="2" type="ORF">LLUT_LOCUS36110</name>
</gene>
<accession>A0AAV1YQ27</accession>
<evidence type="ECO:0000313" key="3">
    <source>
        <dbReference type="Proteomes" id="UP001497480"/>
    </source>
</evidence>
<dbReference type="Pfam" id="PF10536">
    <property type="entry name" value="PMD"/>
    <property type="match status" value="1"/>
</dbReference>
<keyword evidence="3" id="KW-1185">Reference proteome</keyword>
<proteinExistence type="predicted"/>
<dbReference type="AlphaFoldDB" id="A0AAV1YQ27"/>
<dbReference type="EMBL" id="CAXHTB010000026">
    <property type="protein sequence ID" value="CAL0335050.1"/>
    <property type="molecule type" value="Genomic_DNA"/>
</dbReference>
<evidence type="ECO:0000259" key="1">
    <source>
        <dbReference type="Pfam" id="PF10536"/>
    </source>
</evidence>
<organism evidence="2 3">
    <name type="scientific">Lupinus luteus</name>
    <name type="common">European yellow lupine</name>
    <dbReference type="NCBI Taxonomy" id="3873"/>
    <lineage>
        <taxon>Eukaryota</taxon>
        <taxon>Viridiplantae</taxon>
        <taxon>Streptophyta</taxon>
        <taxon>Embryophyta</taxon>
        <taxon>Tracheophyta</taxon>
        <taxon>Spermatophyta</taxon>
        <taxon>Magnoliopsida</taxon>
        <taxon>eudicotyledons</taxon>
        <taxon>Gunneridae</taxon>
        <taxon>Pentapetalae</taxon>
        <taxon>rosids</taxon>
        <taxon>fabids</taxon>
        <taxon>Fabales</taxon>
        <taxon>Fabaceae</taxon>
        <taxon>Papilionoideae</taxon>
        <taxon>50 kb inversion clade</taxon>
        <taxon>genistoids sensu lato</taxon>
        <taxon>core genistoids</taxon>
        <taxon>Genisteae</taxon>
        <taxon>Lupinus</taxon>
    </lineage>
</organism>
<dbReference type="PANTHER" id="PTHR46033">
    <property type="entry name" value="PROTEIN MAIN-LIKE 2"/>
    <property type="match status" value="1"/>
</dbReference>
<dbReference type="PANTHER" id="PTHR46033:SF8">
    <property type="entry name" value="PROTEIN MAINTENANCE OF MERISTEMS-LIKE"/>
    <property type="match status" value="1"/>
</dbReference>
<evidence type="ECO:0000313" key="2">
    <source>
        <dbReference type="EMBL" id="CAL0335050.1"/>
    </source>
</evidence>
<dbReference type="GO" id="GO:0010073">
    <property type="term" value="P:meristem maintenance"/>
    <property type="evidence" value="ECO:0007669"/>
    <property type="project" value="InterPro"/>
</dbReference>